<keyword evidence="1" id="KW-0812">Transmembrane</keyword>
<name>A0A6C0B2A3_9ZZZZ</name>
<sequence>MDYIVPIIVTVAVLAACYFFLRSDMDYTIVDTIKDGKDNKVYQKPLPLSVNRPAGIEFSYTGWLRIDDFAYRFGVQKVIFVKGSADLSTACPALVIDGNTNSLLVKIDTFGAQETISVVSVPANKWLHIAINVNQEALDVYINGILYAHHILSQLPKQNSGSVLNSPNGGFSGKIVRLEYHPQVLTVSDILARARETPPTGDEKDQVFPPYFDMSWFSQ</sequence>
<evidence type="ECO:0000313" key="2">
    <source>
        <dbReference type="EMBL" id="QHS85924.1"/>
    </source>
</evidence>
<feature type="transmembrane region" description="Helical" evidence="1">
    <location>
        <begin position="6"/>
        <end position="21"/>
    </location>
</feature>
<keyword evidence="1" id="KW-1133">Transmembrane helix</keyword>
<dbReference type="AlphaFoldDB" id="A0A6C0B2A3"/>
<evidence type="ECO:0000256" key="1">
    <source>
        <dbReference type="SAM" id="Phobius"/>
    </source>
</evidence>
<reference evidence="2" key="1">
    <citation type="journal article" date="2020" name="Nature">
        <title>Giant virus diversity and host interactions through global metagenomics.</title>
        <authorList>
            <person name="Schulz F."/>
            <person name="Roux S."/>
            <person name="Paez-Espino D."/>
            <person name="Jungbluth S."/>
            <person name="Walsh D.A."/>
            <person name="Denef V.J."/>
            <person name="McMahon K.D."/>
            <person name="Konstantinidis K.T."/>
            <person name="Eloe-Fadrosh E.A."/>
            <person name="Kyrpides N.C."/>
            <person name="Woyke T."/>
        </authorList>
    </citation>
    <scope>NUCLEOTIDE SEQUENCE</scope>
    <source>
        <strain evidence="2">GVMAG-M-3300009185-36</strain>
    </source>
</reference>
<accession>A0A6C0B2A3</accession>
<dbReference type="Pfam" id="PF13385">
    <property type="entry name" value="Laminin_G_3"/>
    <property type="match status" value="1"/>
</dbReference>
<dbReference type="EMBL" id="MN739049">
    <property type="protein sequence ID" value="QHS85924.1"/>
    <property type="molecule type" value="Genomic_DNA"/>
</dbReference>
<organism evidence="2">
    <name type="scientific">viral metagenome</name>
    <dbReference type="NCBI Taxonomy" id="1070528"/>
    <lineage>
        <taxon>unclassified sequences</taxon>
        <taxon>metagenomes</taxon>
        <taxon>organismal metagenomes</taxon>
    </lineage>
</organism>
<proteinExistence type="predicted"/>
<dbReference type="SUPFAM" id="SSF49899">
    <property type="entry name" value="Concanavalin A-like lectins/glucanases"/>
    <property type="match status" value="1"/>
</dbReference>
<protein>
    <recommendedName>
        <fullName evidence="3">Lectin/glucanase superfamily protein</fullName>
    </recommendedName>
</protein>
<dbReference type="InterPro" id="IPR013320">
    <property type="entry name" value="ConA-like_dom_sf"/>
</dbReference>
<keyword evidence="1" id="KW-0472">Membrane</keyword>
<dbReference type="Gene3D" id="2.60.120.200">
    <property type="match status" value="1"/>
</dbReference>
<evidence type="ECO:0008006" key="3">
    <source>
        <dbReference type="Google" id="ProtNLM"/>
    </source>
</evidence>